<keyword evidence="4 7" id="KW-0808">Transferase</keyword>
<gene>
    <name evidence="7" type="ORF">A5892_17040</name>
</gene>
<evidence type="ECO:0000256" key="1">
    <source>
        <dbReference type="ARBA" id="ARBA00004533"/>
    </source>
</evidence>
<proteinExistence type="predicted"/>
<dbReference type="CDD" id="cd07984">
    <property type="entry name" value="LPLAT_LABLAT-like"/>
    <property type="match status" value="1"/>
</dbReference>
<keyword evidence="2" id="KW-1003">Cell membrane</keyword>
<dbReference type="AlphaFoldDB" id="A0A172YIA4"/>
<evidence type="ECO:0000313" key="8">
    <source>
        <dbReference type="Proteomes" id="UP000077875"/>
    </source>
</evidence>
<evidence type="ECO:0000313" key="7">
    <source>
        <dbReference type="EMBL" id="ANF58960.1"/>
    </source>
</evidence>
<sequence>MPLKEKLNAGAIRALWKRFSRWTPARLWRLAKIVAPLYALFATRERRVTRQNLRQAYPHLDESVRREMAATSILHSVALAFEVGFVWRGDPQSVADAVKRVEGFELFEEAQRAGRGVIVLAPHIGNWEMVNFWLSSRMTFTAMYDPPRIAALDGVIRHGRERMGATLVPTNARGVASLLKALNRAEAIGILPDQVPDWGSGKFADFFGHPAYTATLLPKLVARTNARVVVGTALRRCNQGGFTLHFIEADPRVYDADEAVAALGVNKSVERAIALAPTQYQWEYKRYKRTPGQLEEEPGWKQRRFYRMKKR</sequence>
<keyword evidence="6 7" id="KW-0012">Acyltransferase</keyword>
<dbReference type="PANTHER" id="PTHR30606">
    <property type="entry name" value="LIPID A BIOSYNTHESIS LAUROYL ACYLTRANSFERASE"/>
    <property type="match status" value="1"/>
</dbReference>
<dbReference type="STRING" id="376489.A5892_17040"/>
<name>A0A172YIA4_9GAMM</name>
<evidence type="ECO:0000256" key="6">
    <source>
        <dbReference type="ARBA" id="ARBA00023315"/>
    </source>
</evidence>
<dbReference type="GO" id="GO:0016746">
    <property type="term" value="F:acyltransferase activity"/>
    <property type="evidence" value="ECO:0007669"/>
    <property type="project" value="UniProtKB-KW"/>
</dbReference>
<dbReference type="Pfam" id="PF03279">
    <property type="entry name" value="Lip_A_acyltrans"/>
    <property type="match status" value="1"/>
</dbReference>
<dbReference type="PANTHER" id="PTHR30606:SF10">
    <property type="entry name" value="PHOSPHATIDYLINOSITOL MANNOSIDE ACYLTRANSFERASE"/>
    <property type="match status" value="1"/>
</dbReference>
<dbReference type="GO" id="GO:0005886">
    <property type="term" value="C:plasma membrane"/>
    <property type="evidence" value="ECO:0007669"/>
    <property type="project" value="UniProtKB-SubCell"/>
</dbReference>
<keyword evidence="5" id="KW-0472">Membrane</keyword>
<evidence type="ECO:0000256" key="2">
    <source>
        <dbReference type="ARBA" id="ARBA00022475"/>
    </source>
</evidence>
<accession>A0A172YIA4</accession>
<dbReference type="InterPro" id="IPR004960">
    <property type="entry name" value="LipA_acyltrans"/>
</dbReference>
<evidence type="ECO:0000256" key="5">
    <source>
        <dbReference type="ARBA" id="ARBA00023136"/>
    </source>
</evidence>
<dbReference type="KEGG" id="haa:A5892_17040"/>
<evidence type="ECO:0000256" key="4">
    <source>
        <dbReference type="ARBA" id="ARBA00022679"/>
    </source>
</evidence>
<dbReference type="PIRSF" id="PIRSF026649">
    <property type="entry name" value="MsbB"/>
    <property type="match status" value="1"/>
</dbReference>
<comment type="subcellular location">
    <subcellularLocation>
        <location evidence="1">Cell inner membrane</location>
    </subcellularLocation>
</comment>
<keyword evidence="8" id="KW-1185">Reference proteome</keyword>
<dbReference type="Proteomes" id="UP000077875">
    <property type="component" value="Chromosome"/>
</dbReference>
<evidence type="ECO:0000256" key="3">
    <source>
        <dbReference type="ARBA" id="ARBA00022519"/>
    </source>
</evidence>
<dbReference type="GO" id="GO:0009247">
    <property type="term" value="P:glycolipid biosynthetic process"/>
    <property type="evidence" value="ECO:0007669"/>
    <property type="project" value="UniProtKB-ARBA"/>
</dbReference>
<reference evidence="7 8" key="1">
    <citation type="submission" date="2016-04" db="EMBL/GenBank/DDBJ databases">
        <title>Complete Genome Sequence of Halotalea alkalilenta IHB B 13600.</title>
        <authorList>
            <person name="Swarnkar M.K."/>
            <person name="Sharma A."/>
            <person name="Kaushal K."/>
            <person name="Soni R."/>
            <person name="Rana S."/>
            <person name="Singh A.K."/>
            <person name="Gulati A."/>
        </authorList>
    </citation>
    <scope>NUCLEOTIDE SEQUENCE [LARGE SCALE GENOMIC DNA]</scope>
    <source>
        <strain evidence="7 8">IHB B 13600</strain>
    </source>
</reference>
<protein>
    <submittedName>
        <fullName evidence="7">Lipid A biosynthesis acyltransferase</fullName>
    </submittedName>
</protein>
<organism evidence="7 8">
    <name type="scientific">Halotalea alkalilenta</name>
    <dbReference type="NCBI Taxonomy" id="376489"/>
    <lineage>
        <taxon>Bacteria</taxon>
        <taxon>Pseudomonadati</taxon>
        <taxon>Pseudomonadota</taxon>
        <taxon>Gammaproteobacteria</taxon>
        <taxon>Oceanospirillales</taxon>
        <taxon>Halomonadaceae</taxon>
        <taxon>Halotalea</taxon>
    </lineage>
</organism>
<dbReference type="RefSeq" id="WP_064123815.1">
    <property type="nucleotide sequence ID" value="NZ_CP015243.1"/>
</dbReference>
<dbReference type="EMBL" id="CP015243">
    <property type="protein sequence ID" value="ANF58960.1"/>
    <property type="molecule type" value="Genomic_DNA"/>
</dbReference>
<keyword evidence="3" id="KW-0997">Cell inner membrane</keyword>